<name>M2UGN1_COCH5</name>
<keyword evidence="2" id="KW-1185">Reference proteome</keyword>
<reference evidence="2" key="2">
    <citation type="journal article" date="2013" name="PLoS Genet.">
        <title>Comparative genome structure, secondary metabolite, and effector coding capacity across Cochliobolus pathogens.</title>
        <authorList>
            <person name="Condon B.J."/>
            <person name="Leng Y."/>
            <person name="Wu D."/>
            <person name="Bushley K.E."/>
            <person name="Ohm R.A."/>
            <person name="Otillar R."/>
            <person name="Martin J."/>
            <person name="Schackwitz W."/>
            <person name="Grimwood J."/>
            <person name="MohdZainudin N."/>
            <person name="Xue C."/>
            <person name="Wang R."/>
            <person name="Manning V.A."/>
            <person name="Dhillon B."/>
            <person name="Tu Z.J."/>
            <person name="Steffenson B.J."/>
            <person name="Salamov A."/>
            <person name="Sun H."/>
            <person name="Lowry S."/>
            <person name="LaButti K."/>
            <person name="Han J."/>
            <person name="Copeland A."/>
            <person name="Lindquist E."/>
            <person name="Barry K."/>
            <person name="Schmutz J."/>
            <person name="Baker S.E."/>
            <person name="Ciuffetti L.M."/>
            <person name="Grigoriev I.V."/>
            <person name="Zhong S."/>
            <person name="Turgeon B.G."/>
        </authorList>
    </citation>
    <scope>NUCLEOTIDE SEQUENCE [LARGE SCALE GENOMIC DNA]</scope>
    <source>
        <strain evidence="2">C5 / ATCC 48332 / race O</strain>
    </source>
</reference>
<dbReference type="SUPFAM" id="SSF160104">
    <property type="entry name" value="Acetoacetate decarboxylase-like"/>
    <property type="match status" value="1"/>
</dbReference>
<dbReference type="AlphaFoldDB" id="M2UGN1"/>
<proteinExistence type="predicted"/>
<protein>
    <submittedName>
        <fullName evidence="1">Uncharacterized protein</fullName>
    </submittedName>
</protein>
<dbReference type="PANTHER" id="PTHR40518:SF1">
    <property type="entry name" value="ACETOACETATE DECARBOXYLASE"/>
    <property type="match status" value="1"/>
</dbReference>
<dbReference type="Proteomes" id="UP000016936">
    <property type="component" value="Unassembled WGS sequence"/>
</dbReference>
<reference evidence="1 2" key="1">
    <citation type="journal article" date="2012" name="PLoS Pathog.">
        <title>Diverse lifestyles and strategies of plant pathogenesis encoded in the genomes of eighteen Dothideomycetes fungi.</title>
        <authorList>
            <person name="Ohm R.A."/>
            <person name="Feau N."/>
            <person name="Henrissat B."/>
            <person name="Schoch C.L."/>
            <person name="Horwitz B.A."/>
            <person name="Barry K.W."/>
            <person name="Condon B.J."/>
            <person name="Copeland A.C."/>
            <person name="Dhillon B."/>
            <person name="Glaser F."/>
            <person name="Hesse C.N."/>
            <person name="Kosti I."/>
            <person name="LaButti K."/>
            <person name="Lindquist E.A."/>
            <person name="Lucas S."/>
            <person name="Salamov A.A."/>
            <person name="Bradshaw R.E."/>
            <person name="Ciuffetti L."/>
            <person name="Hamelin R.C."/>
            <person name="Kema G.H.J."/>
            <person name="Lawrence C."/>
            <person name="Scott J.A."/>
            <person name="Spatafora J.W."/>
            <person name="Turgeon B.G."/>
            <person name="de Wit P.J.G.M."/>
            <person name="Zhong S."/>
            <person name="Goodwin S.B."/>
            <person name="Grigoriev I.V."/>
        </authorList>
    </citation>
    <scope>NUCLEOTIDE SEQUENCE [LARGE SCALE GENOMIC DNA]</scope>
    <source>
        <strain evidence="2">C5 / ATCC 48332 / race O</strain>
    </source>
</reference>
<dbReference type="InterPro" id="IPR023375">
    <property type="entry name" value="ADC_dom_sf"/>
</dbReference>
<dbReference type="OrthoDB" id="9970474at2759"/>
<dbReference type="OMA" id="TDRWCAF"/>
<gene>
    <name evidence="1" type="ORF">COCHEDRAFT_1114760</name>
</gene>
<organism evidence="1 2">
    <name type="scientific">Cochliobolus heterostrophus (strain C5 / ATCC 48332 / race O)</name>
    <name type="common">Southern corn leaf blight fungus</name>
    <name type="synonym">Bipolaris maydis</name>
    <dbReference type="NCBI Taxonomy" id="701091"/>
    <lineage>
        <taxon>Eukaryota</taxon>
        <taxon>Fungi</taxon>
        <taxon>Dikarya</taxon>
        <taxon>Ascomycota</taxon>
        <taxon>Pezizomycotina</taxon>
        <taxon>Dothideomycetes</taxon>
        <taxon>Pleosporomycetidae</taxon>
        <taxon>Pleosporales</taxon>
        <taxon>Pleosporineae</taxon>
        <taxon>Pleosporaceae</taxon>
        <taxon>Bipolaris</taxon>
    </lineage>
</organism>
<evidence type="ECO:0000313" key="2">
    <source>
        <dbReference type="Proteomes" id="UP000016936"/>
    </source>
</evidence>
<dbReference type="EMBL" id="KB445583">
    <property type="protein sequence ID" value="EMD87117.1"/>
    <property type="molecule type" value="Genomic_DNA"/>
</dbReference>
<sequence length="312" mass="34183">MATYGTFGGDAERHPVPRSEAPWDKLKAESYSLFLKLSELPKGTYDEFEASWADEKENGAFKGGLGAVIVVRYTETPVGPYDEIIFVPGNFTTPLLPPTPSSIPAKALRISRIYVSQRTTTYNGRLNWNIPKHLARFTFSSPPTAAGASPPASLTVKVYPPSSQAGDSTPPFFACTLTPWTWIPALPVNTAYIPLNLTVVQPPIPEPPGHKEALKKALDAEHVHPYDTDPQKALAVLPGTDRWTAFDISARSPRARGCWVRLNESEQHAEAEGKVFFPDRLPVWSVGAWMEDVEWGIGAVTEWGDGLTRGGN</sequence>
<dbReference type="PANTHER" id="PTHR40518">
    <property type="entry name" value="ACETOACETATE DECARBOXYLASE"/>
    <property type="match status" value="1"/>
</dbReference>
<dbReference type="HOGENOM" id="CLU_050866_1_1_1"/>
<evidence type="ECO:0000313" key="1">
    <source>
        <dbReference type="EMBL" id="EMD87117.1"/>
    </source>
</evidence>
<dbReference type="eggNOG" id="ENOG502S9HK">
    <property type="taxonomic scope" value="Eukaryota"/>
</dbReference>
<accession>M2UGN1</accession>